<sequence length="239" mass="28289">MEIKITTFIQSLDHDLWDIIVFGLEFPKENVSNSRIRYNEKEKEMLRLNAKAKHLMFCAWNYNVFDRISSCILAKEIWDRLEHIYEENNGEVTSLCHKLEHIYEENNVEVTSLCLMAREVSERESDEEDASKERNEVSYDEFIEVVDMYTLIISYLKNKIKCLTVENNELKINISSMNENESKKEEIGLLKKEISCLSKEYESLKNELDILNMSLELSTDFKEENEKLKIEVDALKKMF</sequence>
<dbReference type="Proteomes" id="UP000187406">
    <property type="component" value="Unassembled WGS sequence"/>
</dbReference>
<evidence type="ECO:0000256" key="1">
    <source>
        <dbReference type="SAM" id="Coils"/>
    </source>
</evidence>
<evidence type="ECO:0000313" key="3">
    <source>
        <dbReference type="Proteomes" id="UP000187406"/>
    </source>
</evidence>
<accession>A0A1Q3CY68</accession>
<dbReference type="InParanoid" id="A0A1Q3CY68"/>
<reference evidence="3" key="1">
    <citation type="submission" date="2016-04" db="EMBL/GenBank/DDBJ databases">
        <title>Cephalotus genome sequencing.</title>
        <authorList>
            <person name="Fukushima K."/>
            <person name="Hasebe M."/>
            <person name="Fang X."/>
        </authorList>
    </citation>
    <scope>NUCLEOTIDE SEQUENCE [LARGE SCALE GENOMIC DNA]</scope>
    <source>
        <strain evidence="3">cv. St1</strain>
    </source>
</reference>
<dbReference type="EMBL" id="BDDD01003470">
    <property type="protein sequence ID" value="GAV85164.1"/>
    <property type="molecule type" value="Genomic_DNA"/>
</dbReference>
<gene>
    <name evidence="2" type="ORF">CFOL_v3_28602</name>
</gene>
<keyword evidence="3" id="KW-1185">Reference proteome</keyword>
<dbReference type="Pfam" id="PF14223">
    <property type="entry name" value="Retrotran_gag_2"/>
    <property type="match status" value="1"/>
</dbReference>
<protein>
    <recommendedName>
        <fullName evidence="4">UBN2 domain-containing protein</fullName>
    </recommendedName>
</protein>
<evidence type="ECO:0000313" key="2">
    <source>
        <dbReference type="EMBL" id="GAV85164.1"/>
    </source>
</evidence>
<feature type="coiled-coil region" evidence="1">
    <location>
        <begin position="160"/>
        <end position="238"/>
    </location>
</feature>
<organism evidence="2 3">
    <name type="scientific">Cephalotus follicularis</name>
    <name type="common">Albany pitcher plant</name>
    <dbReference type="NCBI Taxonomy" id="3775"/>
    <lineage>
        <taxon>Eukaryota</taxon>
        <taxon>Viridiplantae</taxon>
        <taxon>Streptophyta</taxon>
        <taxon>Embryophyta</taxon>
        <taxon>Tracheophyta</taxon>
        <taxon>Spermatophyta</taxon>
        <taxon>Magnoliopsida</taxon>
        <taxon>eudicotyledons</taxon>
        <taxon>Gunneridae</taxon>
        <taxon>Pentapetalae</taxon>
        <taxon>rosids</taxon>
        <taxon>fabids</taxon>
        <taxon>Oxalidales</taxon>
        <taxon>Cephalotaceae</taxon>
        <taxon>Cephalotus</taxon>
    </lineage>
</organism>
<proteinExistence type="predicted"/>
<dbReference type="AlphaFoldDB" id="A0A1Q3CY68"/>
<keyword evidence="1" id="KW-0175">Coiled coil</keyword>
<comment type="caution">
    <text evidence="2">The sequence shown here is derived from an EMBL/GenBank/DDBJ whole genome shotgun (WGS) entry which is preliminary data.</text>
</comment>
<name>A0A1Q3CY68_CEPFO</name>
<evidence type="ECO:0008006" key="4">
    <source>
        <dbReference type="Google" id="ProtNLM"/>
    </source>
</evidence>